<dbReference type="GO" id="GO:0006629">
    <property type="term" value="P:lipid metabolic process"/>
    <property type="evidence" value="ECO:0007669"/>
    <property type="project" value="InterPro"/>
</dbReference>
<evidence type="ECO:0000256" key="2">
    <source>
        <dbReference type="ARBA" id="ARBA00005179"/>
    </source>
</evidence>
<dbReference type="InterPro" id="IPR032805">
    <property type="entry name" value="Wax_synthase_dom"/>
</dbReference>
<evidence type="ECO:0000256" key="8">
    <source>
        <dbReference type="SAM" id="Phobius"/>
    </source>
</evidence>
<evidence type="ECO:0000256" key="5">
    <source>
        <dbReference type="ARBA" id="ARBA00022692"/>
    </source>
</evidence>
<comment type="pathway">
    <text evidence="2">Secondary metabolite biosynthesis.</text>
</comment>
<sequence>MVSRSPLTLATFLHTFLPTPTLYYVTNILAIQGPTTFVYRLALLPFTSWMIYRALVSLDFATAIFPADPSKFHYLNQGLALAMFVAFARVLARTFTSQTPQRRPTSPPTTQQLALDAADLTFNLRAIGWNFTATMKVPAPTRPLTPTSAFVAATVKSLSIHILAFDCMHYVCQLIVASGASIYDPTVSNLTARNLHATILTILTGLCIYTAVKIGSDLLTLVGVTVLRQPPSQWPPLFDAPWLATSLTEFWAVRWHQLFRQDFLFCGAIPFGRLFGRPGSVLGAFLVSGALHFVGLWGMGTGWDVRVVYFFLMMGVGVILEGFWRRLTGKRVGGRVGWVWTFGWIVGWGPLFADPFCLSGIMDSVFLPHDLRPSVRLHSIAVTIIQSRFTSS</sequence>
<evidence type="ECO:0000256" key="4">
    <source>
        <dbReference type="ARBA" id="ARBA00022679"/>
    </source>
</evidence>
<evidence type="ECO:0000259" key="9">
    <source>
        <dbReference type="Pfam" id="PF13813"/>
    </source>
</evidence>
<dbReference type="PANTHER" id="PTHR31595">
    <property type="entry name" value="LONG-CHAIN-ALCOHOL O-FATTY-ACYLTRANSFERASE 3-RELATED"/>
    <property type="match status" value="1"/>
</dbReference>
<feature type="domain" description="Wax synthase" evidence="9">
    <location>
        <begin position="234"/>
        <end position="312"/>
    </location>
</feature>
<feature type="transmembrane region" description="Helical" evidence="8">
    <location>
        <begin position="37"/>
        <end position="55"/>
    </location>
</feature>
<accession>A0AAW0C3B9</accession>
<dbReference type="Proteomes" id="UP001362999">
    <property type="component" value="Unassembled WGS sequence"/>
</dbReference>
<dbReference type="PANTHER" id="PTHR31595:SF57">
    <property type="entry name" value="OS04G0481900 PROTEIN"/>
    <property type="match status" value="1"/>
</dbReference>
<protein>
    <submittedName>
        <fullName evidence="10">MBOAT-2 domain-containing protein</fullName>
    </submittedName>
</protein>
<name>A0AAW0C3B9_9AGAR</name>
<evidence type="ECO:0000256" key="1">
    <source>
        <dbReference type="ARBA" id="ARBA00004141"/>
    </source>
</evidence>
<evidence type="ECO:0000313" key="10">
    <source>
        <dbReference type="EMBL" id="KAK7032994.1"/>
    </source>
</evidence>
<feature type="transmembrane region" description="Helical" evidence="8">
    <location>
        <begin position="336"/>
        <end position="353"/>
    </location>
</feature>
<dbReference type="EMBL" id="JAWWNJ010000023">
    <property type="protein sequence ID" value="KAK7032994.1"/>
    <property type="molecule type" value="Genomic_DNA"/>
</dbReference>
<evidence type="ECO:0000256" key="7">
    <source>
        <dbReference type="ARBA" id="ARBA00023136"/>
    </source>
</evidence>
<comment type="caution">
    <text evidence="10">The sequence shown here is derived from an EMBL/GenBank/DDBJ whole genome shotgun (WGS) entry which is preliminary data.</text>
</comment>
<keyword evidence="6 8" id="KW-1133">Transmembrane helix</keyword>
<evidence type="ECO:0000256" key="3">
    <source>
        <dbReference type="ARBA" id="ARBA00007282"/>
    </source>
</evidence>
<evidence type="ECO:0000313" key="11">
    <source>
        <dbReference type="Proteomes" id="UP001362999"/>
    </source>
</evidence>
<proteinExistence type="inferred from homology"/>
<keyword evidence="11" id="KW-1185">Reference proteome</keyword>
<dbReference type="GO" id="GO:0008374">
    <property type="term" value="F:O-acyltransferase activity"/>
    <property type="evidence" value="ECO:0007669"/>
    <property type="project" value="InterPro"/>
</dbReference>
<dbReference type="Pfam" id="PF13813">
    <property type="entry name" value="MBOAT_2"/>
    <property type="match status" value="1"/>
</dbReference>
<keyword evidence="7 8" id="KW-0472">Membrane</keyword>
<feature type="transmembrane region" description="Helical" evidence="8">
    <location>
        <begin position="281"/>
        <end position="300"/>
    </location>
</feature>
<feature type="transmembrane region" description="Helical" evidence="8">
    <location>
        <begin position="6"/>
        <end position="25"/>
    </location>
</feature>
<keyword evidence="5 8" id="KW-0812">Transmembrane</keyword>
<comment type="similarity">
    <text evidence="3">Belongs to the wax synthase family.</text>
</comment>
<reference evidence="10 11" key="1">
    <citation type="journal article" date="2024" name="J Genomics">
        <title>Draft genome sequencing and assembly of Favolaschia claudopus CIRM-BRFM 2984 isolated from oak limbs.</title>
        <authorList>
            <person name="Navarro D."/>
            <person name="Drula E."/>
            <person name="Chaduli D."/>
            <person name="Cazenave R."/>
            <person name="Ahrendt S."/>
            <person name="Wang J."/>
            <person name="Lipzen A."/>
            <person name="Daum C."/>
            <person name="Barry K."/>
            <person name="Grigoriev I.V."/>
            <person name="Favel A."/>
            <person name="Rosso M.N."/>
            <person name="Martin F."/>
        </authorList>
    </citation>
    <scope>NUCLEOTIDE SEQUENCE [LARGE SCALE GENOMIC DNA]</scope>
    <source>
        <strain evidence="10 11">CIRM-BRFM 2984</strain>
    </source>
</reference>
<feature type="transmembrane region" description="Helical" evidence="8">
    <location>
        <begin position="75"/>
        <end position="92"/>
    </location>
</feature>
<gene>
    <name evidence="10" type="ORF">R3P38DRAFT_2920046</name>
</gene>
<organism evidence="10 11">
    <name type="scientific">Favolaschia claudopus</name>
    <dbReference type="NCBI Taxonomy" id="2862362"/>
    <lineage>
        <taxon>Eukaryota</taxon>
        <taxon>Fungi</taxon>
        <taxon>Dikarya</taxon>
        <taxon>Basidiomycota</taxon>
        <taxon>Agaricomycotina</taxon>
        <taxon>Agaricomycetes</taxon>
        <taxon>Agaricomycetidae</taxon>
        <taxon>Agaricales</taxon>
        <taxon>Marasmiineae</taxon>
        <taxon>Mycenaceae</taxon>
        <taxon>Favolaschia</taxon>
    </lineage>
</organism>
<dbReference type="InterPro" id="IPR044851">
    <property type="entry name" value="Wax_synthase"/>
</dbReference>
<dbReference type="GO" id="GO:0016020">
    <property type="term" value="C:membrane"/>
    <property type="evidence" value="ECO:0007669"/>
    <property type="project" value="UniProtKB-SubCell"/>
</dbReference>
<comment type="subcellular location">
    <subcellularLocation>
        <location evidence="1">Membrane</location>
        <topology evidence="1">Multi-pass membrane protein</topology>
    </subcellularLocation>
</comment>
<dbReference type="AlphaFoldDB" id="A0AAW0C3B9"/>
<evidence type="ECO:0000256" key="6">
    <source>
        <dbReference type="ARBA" id="ARBA00022989"/>
    </source>
</evidence>
<keyword evidence="4" id="KW-0808">Transferase</keyword>
<feature type="transmembrane region" description="Helical" evidence="8">
    <location>
        <begin position="306"/>
        <end position="324"/>
    </location>
</feature>